<reference evidence="2 3" key="1">
    <citation type="submission" date="2022-05" db="EMBL/GenBank/DDBJ databases">
        <authorList>
            <person name="Park J.-S."/>
        </authorList>
    </citation>
    <scope>NUCLEOTIDE SEQUENCE [LARGE SCALE GENOMIC DNA]</scope>
    <source>
        <strain evidence="2 3">2012CJ35-5</strain>
    </source>
</reference>
<proteinExistence type="predicted"/>
<feature type="signal peptide" evidence="1">
    <location>
        <begin position="1"/>
        <end position="23"/>
    </location>
</feature>
<organism evidence="2 3">
    <name type="scientific">Flagellimonas spongiicola</name>
    <dbReference type="NCBI Taxonomy" id="2942208"/>
    <lineage>
        <taxon>Bacteria</taxon>
        <taxon>Pseudomonadati</taxon>
        <taxon>Bacteroidota</taxon>
        <taxon>Flavobacteriia</taxon>
        <taxon>Flavobacteriales</taxon>
        <taxon>Flavobacteriaceae</taxon>
        <taxon>Flagellimonas</taxon>
    </lineage>
</organism>
<evidence type="ECO:0000313" key="2">
    <source>
        <dbReference type="EMBL" id="MCL6274927.1"/>
    </source>
</evidence>
<keyword evidence="3" id="KW-1185">Reference proteome</keyword>
<dbReference type="EMBL" id="JAMFMA010000003">
    <property type="protein sequence ID" value="MCL6274927.1"/>
    <property type="molecule type" value="Genomic_DNA"/>
</dbReference>
<accession>A0ABT0PW17</accession>
<dbReference type="PROSITE" id="PS51257">
    <property type="entry name" value="PROKAR_LIPOPROTEIN"/>
    <property type="match status" value="1"/>
</dbReference>
<gene>
    <name evidence="2" type="ORF">M3P19_12975</name>
</gene>
<name>A0ABT0PW17_9FLAO</name>
<sequence length="112" mass="12515">MNVKKQYALGVLLVLIQSCATDAVDADPTVFYWDQTKCADPWETTENDSNEVTEIALKDYLENNDVSVQNIEFDQSILPEQCEACNCVTGQRIVVDVNLTSIAKMGNLGFYQ</sequence>
<keyword evidence="1" id="KW-0732">Signal</keyword>
<dbReference type="Proteomes" id="UP001203607">
    <property type="component" value="Unassembled WGS sequence"/>
</dbReference>
<evidence type="ECO:0000313" key="3">
    <source>
        <dbReference type="Proteomes" id="UP001203607"/>
    </source>
</evidence>
<dbReference type="RefSeq" id="WP_249658114.1">
    <property type="nucleotide sequence ID" value="NZ_JAMFMA010000003.1"/>
</dbReference>
<protein>
    <submittedName>
        <fullName evidence="2">Uncharacterized protein</fullName>
    </submittedName>
</protein>
<comment type="caution">
    <text evidence="2">The sequence shown here is derived from an EMBL/GenBank/DDBJ whole genome shotgun (WGS) entry which is preliminary data.</text>
</comment>
<evidence type="ECO:0000256" key="1">
    <source>
        <dbReference type="SAM" id="SignalP"/>
    </source>
</evidence>
<feature type="chain" id="PRO_5047489681" evidence="1">
    <location>
        <begin position="24"/>
        <end position="112"/>
    </location>
</feature>